<name>A0A177NC64_9GAMM</name>
<dbReference type="Pfam" id="PF00186">
    <property type="entry name" value="DHFR_1"/>
    <property type="match status" value="1"/>
</dbReference>
<dbReference type="UniPathway" id="UPA00077">
    <property type="reaction ID" value="UER00158"/>
</dbReference>
<dbReference type="InterPro" id="IPR024072">
    <property type="entry name" value="DHFR-like_dom_sf"/>
</dbReference>
<dbReference type="PANTHER" id="PTHR48069:SF3">
    <property type="entry name" value="DIHYDROFOLATE REDUCTASE"/>
    <property type="match status" value="1"/>
</dbReference>
<dbReference type="Gene3D" id="3.40.430.10">
    <property type="entry name" value="Dihydrofolate Reductase, subunit A"/>
    <property type="match status" value="1"/>
</dbReference>
<evidence type="ECO:0000256" key="6">
    <source>
        <dbReference type="ARBA" id="ARBA00023002"/>
    </source>
</evidence>
<dbReference type="FunFam" id="3.40.430.10:FF:000001">
    <property type="entry name" value="Dihydrofolate reductase"/>
    <property type="match status" value="1"/>
</dbReference>
<dbReference type="GO" id="GO:0046654">
    <property type="term" value="P:tetrahydrofolate biosynthetic process"/>
    <property type="evidence" value="ECO:0007669"/>
    <property type="project" value="UniProtKB-UniPathway"/>
</dbReference>
<proteinExistence type="inferred from homology"/>
<evidence type="ECO:0000259" key="10">
    <source>
        <dbReference type="PROSITE" id="PS51330"/>
    </source>
</evidence>
<feature type="domain" description="DHFR" evidence="10">
    <location>
        <begin position="2"/>
        <end position="160"/>
    </location>
</feature>
<dbReference type="PIRSF" id="PIRSF000194">
    <property type="entry name" value="DHFR"/>
    <property type="match status" value="1"/>
</dbReference>
<evidence type="ECO:0000313" key="11">
    <source>
        <dbReference type="EMBL" id="OAI15485.1"/>
    </source>
</evidence>
<evidence type="ECO:0000256" key="1">
    <source>
        <dbReference type="ARBA" id="ARBA00004903"/>
    </source>
</evidence>
<dbReference type="GO" id="GO:0005829">
    <property type="term" value="C:cytosol"/>
    <property type="evidence" value="ECO:0007669"/>
    <property type="project" value="TreeGrafter"/>
</dbReference>
<dbReference type="GO" id="GO:0046655">
    <property type="term" value="P:folic acid metabolic process"/>
    <property type="evidence" value="ECO:0007669"/>
    <property type="project" value="TreeGrafter"/>
</dbReference>
<evidence type="ECO:0000256" key="4">
    <source>
        <dbReference type="ARBA" id="ARBA00022563"/>
    </source>
</evidence>
<dbReference type="STRING" id="980561.A1359_00875"/>
<dbReference type="Proteomes" id="UP000078476">
    <property type="component" value="Unassembled WGS sequence"/>
</dbReference>
<dbReference type="PROSITE" id="PS51330">
    <property type="entry name" value="DHFR_2"/>
    <property type="match status" value="1"/>
</dbReference>
<dbReference type="GO" id="GO:0004146">
    <property type="term" value="F:dihydrofolate reductase activity"/>
    <property type="evidence" value="ECO:0007669"/>
    <property type="project" value="UniProtKB-EC"/>
</dbReference>
<dbReference type="GO" id="GO:0070401">
    <property type="term" value="F:NADP+ binding"/>
    <property type="evidence" value="ECO:0007669"/>
    <property type="project" value="UniProtKB-ARBA"/>
</dbReference>
<dbReference type="PROSITE" id="PS00075">
    <property type="entry name" value="DHFR_1"/>
    <property type="match status" value="1"/>
</dbReference>
<comment type="function">
    <text evidence="7 8">Key enzyme in folate metabolism. Catalyzes an essential reaction for de novo glycine and purine synthesis, and for DNA precursor synthesis.</text>
</comment>
<gene>
    <name evidence="11" type="ORF">A1359_00875</name>
</gene>
<comment type="similarity">
    <text evidence="2 8 9">Belongs to the dihydrofolate reductase family.</text>
</comment>
<reference evidence="11 12" key="1">
    <citation type="submission" date="2016-03" db="EMBL/GenBank/DDBJ databases">
        <authorList>
            <person name="Ploux O."/>
        </authorList>
    </citation>
    <scope>NUCLEOTIDE SEQUENCE [LARGE SCALE GENOMIC DNA]</scope>
    <source>
        <strain evidence="11 12">R-45370</strain>
    </source>
</reference>
<comment type="caution">
    <text evidence="11">The sequence shown here is derived from an EMBL/GenBank/DDBJ whole genome shotgun (WGS) entry which is preliminary data.</text>
</comment>
<sequence>MKISLIVAMASNRAIGLNGQMPWHLSADLKRFKQITLGSPILMGRKTFEAIGRPLPGRENLIISRNADYQQAGCRVFTDIGCALDYAKNSAELFVIGGATLYEALLPEADYLYLTQIDKPFTGDTFFPQIVDAGWQQLSREDVADDASVDFTYSFIKLARQGDLKG</sequence>
<dbReference type="GO" id="GO:0006730">
    <property type="term" value="P:one-carbon metabolic process"/>
    <property type="evidence" value="ECO:0007669"/>
    <property type="project" value="UniProtKB-KW"/>
</dbReference>
<dbReference type="InterPro" id="IPR001796">
    <property type="entry name" value="DHFR_dom"/>
</dbReference>
<evidence type="ECO:0000256" key="9">
    <source>
        <dbReference type="RuleBase" id="RU004474"/>
    </source>
</evidence>
<evidence type="ECO:0000256" key="8">
    <source>
        <dbReference type="PIRNR" id="PIRNR000194"/>
    </source>
</evidence>
<dbReference type="PANTHER" id="PTHR48069">
    <property type="entry name" value="DIHYDROFOLATE REDUCTASE"/>
    <property type="match status" value="1"/>
</dbReference>
<accession>A0A177NC64</accession>
<keyword evidence="6 8" id="KW-0560">Oxidoreductase</keyword>
<dbReference type="OrthoDB" id="9804315at2"/>
<dbReference type="PRINTS" id="PR00070">
    <property type="entry name" value="DHFR"/>
</dbReference>
<keyword evidence="12" id="KW-1185">Reference proteome</keyword>
<evidence type="ECO:0000256" key="3">
    <source>
        <dbReference type="ARBA" id="ARBA00012856"/>
    </source>
</evidence>
<evidence type="ECO:0000256" key="7">
    <source>
        <dbReference type="ARBA" id="ARBA00025067"/>
    </source>
</evidence>
<keyword evidence="4 8" id="KW-0554">One-carbon metabolism</keyword>
<keyword evidence="5 8" id="KW-0521">NADP</keyword>
<dbReference type="AlphaFoldDB" id="A0A177NC64"/>
<dbReference type="InterPro" id="IPR017925">
    <property type="entry name" value="DHFR_CS"/>
</dbReference>
<dbReference type="InterPro" id="IPR012259">
    <property type="entry name" value="DHFR"/>
</dbReference>
<comment type="pathway">
    <text evidence="1 8">Cofactor biosynthesis; tetrahydrofolate biosynthesis; 5,6,7,8-tetrahydrofolate from 7,8-dihydrofolate: step 1/1.</text>
</comment>
<organism evidence="11 12">
    <name type="scientific">Methylomonas lenta</name>
    <dbReference type="NCBI Taxonomy" id="980561"/>
    <lineage>
        <taxon>Bacteria</taxon>
        <taxon>Pseudomonadati</taxon>
        <taxon>Pseudomonadota</taxon>
        <taxon>Gammaproteobacteria</taxon>
        <taxon>Methylococcales</taxon>
        <taxon>Methylococcaceae</taxon>
        <taxon>Methylomonas</taxon>
    </lineage>
</organism>
<evidence type="ECO:0000256" key="5">
    <source>
        <dbReference type="ARBA" id="ARBA00022857"/>
    </source>
</evidence>
<evidence type="ECO:0000313" key="12">
    <source>
        <dbReference type="Proteomes" id="UP000078476"/>
    </source>
</evidence>
<protein>
    <recommendedName>
        <fullName evidence="3 8">Dihydrofolate reductase</fullName>
        <ecNumber evidence="3 8">1.5.1.3</ecNumber>
    </recommendedName>
</protein>
<evidence type="ECO:0000256" key="2">
    <source>
        <dbReference type="ARBA" id="ARBA00009539"/>
    </source>
</evidence>
<dbReference type="SUPFAM" id="SSF53597">
    <property type="entry name" value="Dihydrofolate reductase-like"/>
    <property type="match status" value="1"/>
</dbReference>
<dbReference type="EMBL" id="LUUI01000102">
    <property type="protein sequence ID" value="OAI15485.1"/>
    <property type="molecule type" value="Genomic_DNA"/>
</dbReference>
<comment type="catalytic activity">
    <reaction evidence="8">
        <text>(6S)-5,6,7,8-tetrahydrofolate + NADP(+) = 7,8-dihydrofolate + NADPH + H(+)</text>
        <dbReference type="Rhea" id="RHEA:15009"/>
        <dbReference type="ChEBI" id="CHEBI:15378"/>
        <dbReference type="ChEBI" id="CHEBI:57451"/>
        <dbReference type="ChEBI" id="CHEBI:57453"/>
        <dbReference type="ChEBI" id="CHEBI:57783"/>
        <dbReference type="ChEBI" id="CHEBI:58349"/>
        <dbReference type="EC" id="1.5.1.3"/>
    </reaction>
</comment>
<dbReference type="GO" id="GO:0046452">
    <property type="term" value="P:dihydrofolate metabolic process"/>
    <property type="evidence" value="ECO:0007669"/>
    <property type="project" value="TreeGrafter"/>
</dbReference>
<dbReference type="CDD" id="cd00209">
    <property type="entry name" value="DHFR"/>
    <property type="match status" value="1"/>
</dbReference>
<dbReference type="EC" id="1.5.1.3" evidence="3 8"/>
<dbReference type="RefSeq" id="WP_066982473.1">
    <property type="nucleotide sequence ID" value="NZ_LUUI01000102.1"/>
</dbReference>